<protein>
    <recommendedName>
        <fullName evidence="18">Protein kinase domain-containing protein</fullName>
    </recommendedName>
</protein>
<evidence type="ECO:0000256" key="9">
    <source>
        <dbReference type="ARBA" id="ARBA00023180"/>
    </source>
</evidence>
<dbReference type="InterPro" id="IPR000152">
    <property type="entry name" value="EGF-type_Asp/Asn_hydroxyl_site"/>
</dbReference>
<dbReference type="Gene3D" id="1.10.510.10">
    <property type="entry name" value="Transferase(Phosphotransferase) domain 1"/>
    <property type="match status" value="1"/>
</dbReference>
<dbReference type="GO" id="GO:0005509">
    <property type="term" value="F:calcium ion binding"/>
    <property type="evidence" value="ECO:0007669"/>
    <property type="project" value="InterPro"/>
</dbReference>
<dbReference type="FunFam" id="1.10.510.10:FF:000084">
    <property type="entry name" value="Wall-associated receptor kinase 2"/>
    <property type="match status" value="1"/>
</dbReference>
<evidence type="ECO:0000256" key="4">
    <source>
        <dbReference type="ARBA" id="ARBA00022729"/>
    </source>
</evidence>
<dbReference type="EMBL" id="CP144747">
    <property type="protein sequence ID" value="WVZ61765.1"/>
    <property type="molecule type" value="Genomic_DNA"/>
</dbReference>
<evidence type="ECO:0000313" key="16">
    <source>
        <dbReference type="EMBL" id="WVZ61765.1"/>
    </source>
</evidence>
<dbReference type="InterPro" id="IPR045274">
    <property type="entry name" value="WAK-like"/>
</dbReference>
<keyword evidence="3" id="KW-0808">Transferase</keyword>
<organism evidence="16 17">
    <name type="scientific">Paspalum notatum var. saurae</name>
    <dbReference type="NCBI Taxonomy" id="547442"/>
    <lineage>
        <taxon>Eukaryota</taxon>
        <taxon>Viridiplantae</taxon>
        <taxon>Streptophyta</taxon>
        <taxon>Embryophyta</taxon>
        <taxon>Tracheophyta</taxon>
        <taxon>Spermatophyta</taxon>
        <taxon>Magnoliopsida</taxon>
        <taxon>Liliopsida</taxon>
        <taxon>Poales</taxon>
        <taxon>Poaceae</taxon>
        <taxon>PACMAD clade</taxon>
        <taxon>Panicoideae</taxon>
        <taxon>Andropogonodae</taxon>
        <taxon>Paspaleae</taxon>
        <taxon>Paspalinae</taxon>
        <taxon>Paspalum</taxon>
    </lineage>
</organism>
<evidence type="ECO:0000256" key="8">
    <source>
        <dbReference type="ARBA" id="ARBA00023157"/>
    </source>
</evidence>
<dbReference type="PROSITE" id="PS00108">
    <property type="entry name" value="PROTEIN_KINASE_ST"/>
    <property type="match status" value="1"/>
</dbReference>
<dbReference type="GO" id="GO:0007166">
    <property type="term" value="P:cell surface receptor signaling pathway"/>
    <property type="evidence" value="ECO:0007669"/>
    <property type="project" value="InterPro"/>
</dbReference>
<evidence type="ECO:0000256" key="3">
    <source>
        <dbReference type="ARBA" id="ARBA00022679"/>
    </source>
</evidence>
<dbReference type="PROSITE" id="PS00010">
    <property type="entry name" value="ASX_HYDROXYL"/>
    <property type="match status" value="1"/>
</dbReference>
<keyword evidence="9" id="KW-0325">Glycoprotein</keyword>
<keyword evidence="17" id="KW-1185">Reference proteome</keyword>
<dbReference type="SUPFAM" id="SSF57196">
    <property type="entry name" value="EGF/Laminin"/>
    <property type="match status" value="1"/>
</dbReference>
<feature type="domain" description="Protein kinase" evidence="14">
    <location>
        <begin position="427"/>
        <end position="708"/>
    </location>
</feature>
<evidence type="ECO:0000256" key="13">
    <source>
        <dbReference type="SAM" id="SignalP"/>
    </source>
</evidence>
<dbReference type="GO" id="GO:0005524">
    <property type="term" value="F:ATP binding"/>
    <property type="evidence" value="ECO:0007669"/>
    <property type="project" value="UniProtKB-UniRule"/>
</dbReference>
<dbReference type="SMART" id="SM00220">
    <property type="entry name" value="S_TKc"/>
    <property type="match status" value="1"/>
</dbReference>
<dbReference type="GO" id="GO:0030247">
    <property type="term" value="F:polysaccharide binding"/>
    <property type="evidence" value="ECO:0007669"/>
    <property type="project" value="InterPro"/>
</dbReference>
<reference evidence="16 17" key="1">
    <citation type="submission" date="2024-02" db="EMBL/GenBank/DDBJ databases">
        <title>High-quality chromosome-scale genome assembly of Pensacola bahiagrass (Paspalum notatum Flugge var. saurae).</title>
        <authorList>
            <person name="Vega J.M."/>
            <person name="Podio M."/>
            <person name="Orjuela J."/>
            <person name="Siena L.A."/>
            <person name="Pessino S.C."/>
            <person name="Combes M.C."/>
            <person name="Mariac C."/>
            <person name="Albertini E."/>
            <person name="Pupilli F."/>
            <person name="Ortiz J.P.A."/>
            <person name="Leblanc O."/>
        </authorList>
    </citation>
    <scope>NUCLEOTIDE SEQUENCE [LARGE SCALE GENOMIC DNA]</scope>
    <source>
        <strain evidence="16">R1</strain>
        <tissue evidence="16">Leaf</tissue>
    </source>
</reference>
<dbReference type="InterPro" id="IPR001245">
    <property type="entry name" value="Ser-Thr/Tyr_kinase_cat_dom"/>
</dbReference>
<keyword evidence="7 11" id="KW-0067">ATP-binding</keyword>
<feature type="binding site" evidence="11">
    <location>
        <position position="455"/>
    </location>
    <ligand>
        <name>ATP</name>
        <dbReference type="ChEBI" id="CHEBI:30616"/>
    </ligand>
</feature>
<dbReference type="PROSITE" id="PS50011">
    <property type="entry name" value="PROTEIN_KINASE_DOM"/>
    <property type="match status" value="1"/>
</dbReference>
<feature type="chain" id="PRO_5042934181" description="Protein kinase domain-containing protein" evidence="13">
    <location>
        <begin position="34"/>
        <end position="748"/>
    </location>
</feature>
<dbReference type="Gene3D" id="3.30.200.20">
    <property type="entry name" value="Phosphorylase Kinase, domain 1"/>
    <property type="match status" value="1"/>
</dbReference>
<evidence type="ECO:0000256" key="2">
    <source>
        <dbReference type="ARBA" id="ARBA00022527"/>
    </source>
</evidence>
<dbReference type="InterPro" id="IPR000719">
    <property type="entry name" value="Prot_kinase_dom"/>
</dbReference>
<dbReference type="Pfam" id="PF07714">
    <property type="entry name" value="PK_Tyr_Ser-Thr"/>
    <property type="match status" value="1"/>
</dbReference>
<dbReference type="Gene3D" id="2.10.25.10">
    <property type="entry name" value="Laminin"/>
    <property type="match status" value="1"/>
</dbReference>
<evidence type="ECO:0008006" key="18">
    <source>
        <dbReference type="Google" id="ProtNLM"/>
    </source>
</evidence>
<dbReference type="FunFam" id="3.30.200.20:FF:000337">
    <property type="entry name" value="Wall-associated receptor kinase 3"/>
    <property type="match status" value="1"/>
</dbReference>
<feature type="domain" description="EGF-like" evidence="15">
    <location>
        <begin position="303"/>
        <end position="345"/>
    </location>
</feature>
<dbReference type="CDD" id="cd14066">
    <property type="entry name" value="STKc_IRAK"/>
    <property type="match status" value="1"/>
</dbReference>
<sequence length="748" mass="83110">MKYHYQHPGLLPSIRSLLLICLPAAVWVVAAAAADVPPAPPVAHRPGCKSKCGDVDIPYPFGIGDQCAIHHGFNLDCNRDVNGTDRPFNGPFEVTNISVPDTKAWFKMNISWQCFDNQMYRTWHTWGGNFTYTPFRISTEDNKIFVIGCNSLAYITSEYYSIGCLSECYGDPTNTSSCSSGAGCCEAGVPANMGYCKSYFNPDYNSTGGCSYSVVMETKAFSYSTSYRNSRTAFWNEHNGTVPVVMDWRIKGYTCEEAKKNLSSYACVSDKSECANTTTVEGYHCKCQDGYQGNPYVNGGCTDINECLQNTTNTCIAIGAICQNIPGNFSCICPRGKEMMNSMCMAKQKSSAWVMPVIGTSVGLVVLFFITTCACLIHQRRKLQHIKQRYFQQHGGMLLFEEIKSQQGSIVFEIFSEAALQEATDGFNEQRVLGHGGHGTVYKGLLKGHVEVAVKRCTTIDEQHRKEFGKEMLILSQINHRNIVKLLGCCLEVQVPMLVYEFIPNGTLFQLIHGNHGRHISLATRVQIAHQSAEALAYLHSWASPPILHGDVKSSNILIDHDYTAKVSDFGASILAPTDESQFVTLVQGTCGYLDPEYMQTCHLTDKSDVYSFGVVLLELLTRKKPFNLDAPDDEKSLAMRFISVTKRGKLEEILDDQLKDEENMGFLEEIAELAKQCLEISSTNRPSMREVSERLDRLRKVMQHPWAQQNPEEMESLLGESSLASSEITITGNLSIEKKVATSLALG</sequence>
<evidence type="ECO:0000256" key="7">
    <source>
        <dbReference type="ARBA" id="ARBA00022840"/>
    </source>
</evidence>
<feature type="signal peptide" evidence="13">
    <location>
        <begin position="1"/>
        <end position="33"/>
    </location>
</feature>
<dbReference type="InterPro" id="IPR025287">
    <property type="entry name" value="WAK_GUB"/>
</dbReference>
<keyword evidence="12" id="KW-1133">Transmembrane helix</keyword>
<dbReference type="PROSITE" id="PS50026">
    <property type="entry name" value="EGF_3"/>
    <property type="match status" value="1"/>
</dbReference>
<dbReference type="Pfam" id="PF13947">
    <property type="entry name" value="GUB_WAK_bind"/>
    <property type="match status" value="1"/>
</dbReference>
<evidence type="ECO:0000256" key="5">
    <source>
        <dbReference type="ARBA" id="ARBA00022741"/>
    </source>
</evidence>
<feature type="non-terminal residue" evidence="16">
    <location>
        <position position="748"/>
    </location>
</feature>
<dbReference type="InterPro" id="IPR000742">
    <property type="entry name" value="EGF"/>
</dbReference>
<dbReference type="InterPro" id="IPR017441">
    <property type="entry name" value="Protein_kinase_ATP_BS"/>
</dbReference>
<evidence type="ECO:0000259" key="14">
    <source>
        <dbReference type="PROSITE" id="PS50011"/>
    </source>
</evidence>
<dbReference type="SUPFAM" id="SSF56112">
    <property type="entry name" value="Protein kinase-like (PK-like)"/>
    <property type="match status" value="1"/>
</dbReference>
<dbReference type="GO" id="GO:0004674">
    <property type="term" value="F:protein serine/threonine kinase activity"/>
    <property type="evidence" value="ECO:0007669"/>
    <property type="project" value="UniProtKB-KW"/>
</dbReference>
<keyword evidence="8" id="KW-1015">Disulfide bond</keyword>
<dbReference type="CDD" id="cd00054">
    <property type="entry name" value="EGF_CA"/>
    <property type="match status" value="1"/>
</dbReference>
<keyword evidence="12" id="KW-0812">Transmembrane</keyword>
<comment type="caution">
    <text evidence="10">Lacks conserved residue(s) required for the propagation of feature annotation.</text>
</comment>
<dbReference type="PANTHER" id="PTHR27005:SF253">
    <property type="entry name" value="PROTEIN KINASE DOMAIN-CONTAINING PROTEIN"/>
    <property type="match status" value="1"/>
</dbReference>
<keyword evidence="10" id="KW-0245">EGF-like domain</keyword>
<dbReference type="InterPro" id="IPR011009">
    <property type="entry name" value="Kinase-like_dom_sf"/>
</dbReference>
<dbReference type="InterPro" id="IPR001881">
    <property type="entry name" value="EGF-like_Ca-bd_dom"/>
</dbReference>
<keyword evidence="12" id="KW-0472">Membrane</keyword>
<evidence type="ECO:0000259" key="15">
    <source>
        <dbReference type="PROSITE" id="PS50026"/>
    </source>
</evidence>
<evidence type="ECO:0000256" key="1">
    <source>
        <dbReference type="ARBA" id="ARBA00004479"/>
    </source>
</evidence>
<dbReference type="PANTHER" id="PTHR27005">
    <property type="entry name" value="WALL-ASSOCIATED RECEPTOR KINASE-LIKE 21"/>
    <property type="match status" value="1"/>
</dbReference>
<dbReference type="InterPro" id="IPR018097">
    <property type="entry name" value="EGF_Ca-bd_CS"/>
</dbReference>
<dbReference type="InterPro" id="IPR008271">
    <property type="entry name" value="Ser/Thr_kinase_AS"/>
</dbReference>
<keyword evidence="5 11" id="KW-0547">Nucleotide-binding</keyword>
<dbReference type="PROSITE" id="PS00107">
    <property type="entry name" value="PROTEIN_KINASE_ATP"/>
    <property type="match status" value="1"/>
</dbReference>
<evidence type="ECO:0000256" key="6">
    <source>
        <dbReference type="ARBA" id="ARBA00022777"/>
    </source>
</evidence>
<evidence type="ECO:0000256" key="11">
    <source>
        <dbReference type="PROSITE-ProRule" id="PRU10141"/>
    </source>
</evidence>
<dbReference type="PROSITE" id="PS01187">
    <property type="entry name" value="EGF_CA"/>
    <property type="match status" value="1"/>
</dbReference>
<comment type="subcellular location">
    <subcellularLocation>
        <location evidence="1">Membrane</location>
        <topology evidence="1">Single-pass type I membrane protein</topology>
    </subcellularLocation>
</comment>
<evidence type="ECO:0000256" key="10">
    <source>
        <dbReference type="PROSITE-ProRule" id="PRU00076"/>
    </source>
</evidence>
<gene>
    <name evidence="16" type="ORF">U9M48_011586</name>
</gene>
<dbReference type="SMART" id="SM00179">
    <property type="entry name" value="EGF_CA"/>
    <property type="match status" value="1"/>
</dbReference>
<dbReference type="AlphaFoldDB" id="A0AAQ3WHP9"/>
<dbReference type="SMART" id="SM00181">
    <property type="entry name" value="EGF"/>
    <property type="match status" value="2"/>
</dbReference>
<keyword evidence="2" id="KW-0723">Serine/threonine-protein kinase</keyword>
<keyword evidence="6" id="KW-0418">Kinase</keyword>
<dbReference type="GO" id="GO:0005886">
    <property type="term" value="C:plasma membrane"/>
    <property type="evidence" value="ECO:0007669"/>
    <property type="project" value="TreeGrafter"/>
</dbReference>
<accession>A0AAQ3WHP9</accession>
<evidence type="ECO:0000256" key="12">
    <source>
        <dbReference type="SAM" id="Phobius"/>
    </source>
</evidence>
<feature type="transmembrane region" description="Helical" evidence="12">
    <location>
        <begin position="353"/>
        <end position="377"/>
    </location>
</feature>
<name>A0AAQ3WHP9_PASNO</name>
<proteinExistence type="predicted"/>
<keyword evidence="4 13" id="KW-0732">Signal</keyword>
<dbReference type="Proteomes" id="UP001341281">
    <property type="component" value="Chromosome 03"/>
</dbReference>
<evidence type="ECO:0000313" key="17">
    <source>
        <dbReference type="Proteomes" id="UP001341281"/>
    </source>
</evidence>